<accession>A0A151MDW5</accession>
<dbReference type="EMBL" id="AKHW03006231">
    <property type="protein sequence ID" value="KYO22726.1"/>
    <property type="molecule type" value="Genomic_DNA"/>
</dbReference>
<sequence length="69" mass="8018">MRSGRNWAALSTETMRKEKGNWKPLVHLCANLKSTVDNSKTASNEENYEDLREAFLVYEDCLRKVPMLQ</sequence>
<evidence type="ECO:0000313" key="2">
    <source>
        <dbReference type="Proteomes" id="UP000050525"/>
    </source>
</evidence>
<proteinExistence type="predicted"/>
<comment type="caution">
    <text evidence="1">The sequence shown here is derived from an EMBL/GenBank/DDBJ whole genome shotgun (WGS) entry which is preliminary data.</text>
</comment>
<keyword evidence="2" id="KW-1185">Reference proteome</keyword>
<evidence type="ECO:0000313" key="1">
    <source>
        <dbReference type="EMBL" id="KYO22726.1"/>
    </source>
</evidence>
<gene>
    <name evidence="1" type="ORF">Y1Q_0003229</name>
</gene>
<dbReference type="Proteomes" id="UP000050525">
    <property type="component" value="Unassembled WGS sequence"/>
</dbReference>
<name>A0A151MDW5_ALLMI</name>
<protein>
    <submittedName>
        <fullName evidence="1">Uncharacterized protein</fullName>
    </submittedName>
</protein>
<dbReference type="AlphaFoldDB" id="A0A151MDW5"/>
<reference evidence="1 2" key="1">
    <citation type="journal article" date="2012" name="Genome Biol.">
        <title>Sequencing three crocodilian genomes to illuminate the evolution of archosaurs and amniotes.</title>
        <authorList>
            <person name="St John J.A."/>
            <person name="Braun E.L."/>
            <person name="Isberg S.R."/>
            <person name="Miles L.G."/>
            <person name="Chong A.Y."/>
            <person name="Gongora J."/>
            <person name="Dalzell P."/>
            <person name="Moran C."/>
            <person name="Bed'hom B."/>
            <person name="Abzhanov A."/>
            <person name="Burgess S.C."/>
            <person name="Cooksey A.M."/>
            <person name="Castoe T.A."/>
            <person name="Crawford N.G."/>
            <person name="Densmore L.D."/>
            <person name="Drew J.C."/>
            <person name="Edwards S.V."/>
            <person name="Faircloth B.C."/>
            <person name="Fujita M.K."/>
            <person name="Greenwold M.J."/>
            <person name="Hoffmann F.G."/>
            <person name="Howard J.M."/>
            <person name="Iguchi T."/>
            <person name="Janes D.E."/>
            <person name="Khan S.Y."/>
            <person name="Kohno S."/>
            <person name="de Koning A.J."/>
            <person name="Lance S.L."/>
            <person name="McCarthy F.M."/>
            <person name="McCormack J.E."/>
            <person name="Merchant M.E."/>
            <person name="Peterson D.G."/>
            <person name="Pollock D.D."/>
            <person name="Pourmand N."/>
            <person name="Raney B.J."/>
            <person name="Roessler K.A."/>
            <person name="Sanford J.R."/>
            <person name="Sawyer R.H."/>
            <person name="Schmidt C.J."/>
            <person name="Triplett E.W."/>
            <person name="Tuberville T.D."/>
            <person name="Venegas-Anaya M."/>
            <person name="Howard J.T."/>
            <person name="Jarvis E.D."/>
            <person name="Guillette L.J.Jr."/>
            <person name="Glenn T.C."/>
            <person name="Green R.E."/>
            <person name="Ray D.A."/>
        </authorList>
    </citation>
    <scope>NUCLEOTIDE SEQUENCE [LARGE SCALE GENOMIC DNA]</scope>
    <source>
        <strain evidence="1">KSC_2009_1</strain>
    </source>
</reference>
<organism evidence="1 2">
    <name type="scientific">Alligator mississippiensis</name>
    <name type="common">American alligator</name>
    <dbReference type="NCBI Taxonomy" id="8496"/>
    <lineage>
        <taxon>Eukaryota</taxon>
        <taxon>Metazoa</taxon>
        <taxon>Chordata</taxon>
        <taxon>Craniata</taxon>
        <taxon>Vertebrata</taxon>
        <taxon>Euteleostomi</taxon>
        <taxon>Archelosauria</taxon>
        <taxon>Archosauria</taxon>
        <taxon>Crocodylia</taxon>
        <taxon>Alligatoridae</taxon>
        <taxon>Alligatorinae</taxon>
        <taxon>Alligator</taxon>
    </lineage>
</organism>